<dbReference type="Proteomes" id="UP000606786">
    <property type="component" value="Unassembled WGS sequence"/>
</dbReference>
<dbReference type="KEGG" id="ccat:105664761"/>
<keyword evidence="2" id="KW-0732">Signal</keyword>
<evidence type="ECO:0000256" key="2">
    <source>
        <dbReference type="SAM" id="SignalP"/>
    </source>
</evidence>
<evidence type="ECO:0000313" key="3">
    <source>
        <dbReference type="EMBL" id="CAD7004521.1"/>
    </source>
</evidence>
<protein>
    <submittedName>
        <fullName evidence="3">(Mediterranean fruit fly) hypothetical protein</fullName>
    </submittedName>
</protein>
<feature type="signal peptide" evidence="2">
    <location>
        <begin position="1"/>
        <end position="17"/>
    </location>
</feature>
<evidence type="ECO:0000256" key="1">
    <source>
        <dbReference type="SAM" id="MobiDB-lite"/>
    </source>
</evidence>
<dbReference type="EMBL" id="CAJHJT010000034">
    <property type="protein sequence ID" value="CAD7004521.1"/>
    <property type="molecule type" value="Genomic_DNA"/>
</dbReference>
<feature type="compositionally biased region" description="Basic and acidic residues" evidence="1">
    <location>
        <begin position="251"/>
        <end position="260"/>
    </location>
</feature>
<dbReference type="EMBL" id="GAMC01002079">
    <property type="protein sequence ID" value="JAC04477.1"/>
    <property type="molecule type" value="mRNA"/>
</dbReference>
<evidence type="ECO:0000313" key="4">
    <source>
        <dbReference type="EMBL" id="JAC04477.1"/>
    </source>
</evidence>
<keyword evidence="5" id="KW-1185">Reference proteome</keyword>
<reference evidence="3" key="3">
    <citation type="submission" date="2020-11" db="EMBL/GenBank/DDBJ databases">
        <authorList>
            <person name="Whitehead M."/>
        </authorList>
    </citation>
    <scope>NUCLEOTIDE SEQUENCE</scope>
    <source>
        <strain evidence="3">EGII</strain>
    </source>
</reference>
<reference evidence="4" key="2">
    <citation type="journal article" date="2014" name="BMC Genomics">
        <title>A genomic perspective to assessing quality of mass-reared SIT flies used in Mediterranean fruit fly (Ceratitis capitata) eradication in California.</title>
        <authorList>
            <person name="Calla B."/>
            <person name="Hall B."/>
            <person name="Hou S."/>
            <person name="Geib S.M."/>
        </authorList>
    </citation>
    <scope>NUCLEOTIDE SEQUENCE</scope>
</reference>
<proteinExistence type="evidence at transcript level"/>
<accession>W8C9K6</accession>
<reference evidence="4" key="1">
    <citation type="submission" date="2013-07" db="EMBL/GenBank/DDBJ databases">
        <authorList>
            <person name="Geib S."/>
        </authorList>
    </citation>
    <scope>NUCLEOTIDE SEQUENCE</scope>
</reference>
<organism evidence="4">
    <name type="scientific">Ceratitis capitata</name>
    <name type="common">Mediterranean fruit fly</name>
    <name type="synonym">Tephritis capitata</name>
    <dbReference type="NCBI Taxonomy" id="7213"/>
    <lineage>
        <taxon>Eukaryota</taxon>
        <taxon>Metazoa</taxon>
        <taxon>Ecdysozoa</taxon>
        <taxon>Arthropoda</taxon>
        <taxon>Hexapoda</taxon>
        <taxon>Insecta</taxon>
        <taxon>Pterygota</taxon>
        <taxon>Neoptera</taxon>
        <taxon>Endopterygota</taxon>
        <taxon>Diptera</taxon>
        <taxon>Brachycera</taxon>
        <taxon>Muscomorpha</taxon>
        <taxon>Tephritoidea</taxon>
        <taxon>Tephritidae</taxon>
        <taxon>Ceratitis</taxon>
        <taxon>Ceratitis</taxon>
    </lineage>
</organism>
<feature type="chain" id="PRO_5036288249" evidence="2">
    <location>
        <begin position="18"/>
        <end position="300"/>
    </location>
</feature>
<dbReference type="AlphaFoldDB" id="W8C9K6"/>
<dbReference type="OrthoDB" id="8056715at2759"/>
<feature type="compositionally biased region" description="Polar residues" evidence="1">
    <location>
        <begin position="265"/>
        <end position="276"/>
    </location>
</feature>
<feature type="region of interest" description="Disordered" evidence="1">
    <location>
        <begin position="251"/>
        <end position="300"/>
    </location>
</feature>
<name>W8C9K6_CERCA</name>
<sequence length="300" mass="32259">MQKYLLLIVLILPVVWSVPVPAAQSDIASHIVIVTPQAQVHLEPAIKYDTSAFVHHLSPLARIASPHEETIFYVPSNFAAPIIPIDAVNVGRASGNEKPQKLETKQWDQISQQIQQAVQTGSSQLGPQLSEAATAASSAAAAAGQGLFPALFPPGGTATTTTTGKDDKPKIAYELPANTEALLTHNARIFAITPAVSHVVDFIHSPVLISPIPAIRARSIQEEDNQAQQITTSLLESKLPENLPLTKSIKDLEGEPKSKPYLDNANPNASSKLSQSVKEKIEEEVLPSQPIKPIINTKEK</sequence>
<gene>
    <name evidence="3" type="ORF">CCAP1982_LOCUS12919</name>
</gene>
<evidence type="ECO:0000313" key="5">
    <source>
        <dbReference type="Proteomes" id="UP000606786"/>
    </source>
</evidence>